<feature type="region of interest" description="Disordered" evidence="1">
    <location>
        <begin position="361"/>
        <end position="381"/>
    </location>
</feature>
<evidence type="ECO:0000256" key="1">
    <source>
        <dbReference type="SAM" id="MobiDB-lite"/>
    </source>
</evidence>
<name>A0A8J4YN84_CHIOP</name>
<evidence type="ECO:0000313" key="2">
    <source>
        <dbReference type="EMBL" id="KAG0727044.1"/>
    </source>
</evidence>
<sequence length="381" mass="41567">MRTMLGAPRLSKRLRMQSGPRYCAPPPPPGWRSMALSRGQSIPPRTCRAWSQRSSAGALTQGIECLRGTTWLINTSPSHPQPHHAGIPGVAGGPMSPAPTYMPPPPGMCTTRELRQHALMSWPRSPIRTAVYTSLRLGSNPDRVAEQVPRSVTTGGTELSWRTYYNCFHTPTELCGHPHVPSNMPCTAGGNCGNTHRLLDGCKVPPTRRNPRTPYRAFPRREGVSGVNWIPSHRRVRGNEAAGRGRQAKPASGPSFTMHPHSSSKAQAETGRSTLRSTHTHRKLEARRGRRPEYAAATDYLTTGTPPSNNPGQMAPLLHACASGLLQPERSSRRNSRGKCVATARCTPGRPLVHYAPVLPPHRPLRPVPGPPGRQPARWGC</sequence>
<comment type="caution">
    <text evidence="2">The sequence shown here is derived from an EMBL/GenBank/DDBJ whole genome shotgun (WGS) entry which is preliminary data.</text>
</comment>
<organism evidence="2 3">
    <name type="scientific">Chionoecetes opilio</name>
    <name type="common">Atlantic snow crab</name>
    <name type="synonym">Cancer opilio</name>
    <dbReference type="NCBI Taxonomy" id="41210"/>
    <lineage>
        <taxon>Eukaryota</taxon>
        <taxon>Metazoa</taxon>
        <taxon>Ecdysozoa</taxon>
        <taxon>Arthropoda</taxon>
        <taxon>Crustacea</taxon>
        <taxon>Multicrustacea</taxon>
        <taxon>Malacostraca</taxon>
        <taxon>Eumalacostraca</taxon>
        <taxon>Eucarida</taxon>
        <taxon>Decapoda</taxon>
        <taxon>Pleocyemata</taxon>
        <taxon>Brachyura</taxon>
        <taxon>Eubrachyura</taxon>
        <taxon>Majoidea</taxon>
        <taxon>Majidae</taxon>
        <taxon>Chionoecetes</taxon>
    </lineage>
</organism>
<proteinExistence type="predicted"/>
<dbReference type="AlphaFoldDB" id="A0A8J4YN84"/>
<dbReference type="Proteomes" id="UP000770661">
    <property type="component" value="Unassembled WGS sequence"/>
</dbReference>
<feature type="compositionally biased region" description="Polar residues" evidence="1">
    <location>
        <begin position="260"/>
        <end position="277"/>
    </location>
</feature>
<keyword evidence="3" id="KW-1185">Reference proteome</keyword>
<feature type="compositionally biased region" description="Pro residues" evidence="1">
    <location>
        <begin position="361"/>
        <end position="374"/>
    </location>
</feature>
<gene>
    <name evidence="2" type="ORF">GWK47_035452</name>
</gene>
<evidence type="ECO:0000313" key="3">
    <source>
        <dbReference type="Proteomes" id="UP000770661"/>
    </source>
</evidence>
<dbReference type="OrthoDB" id="6373033at2759"/>
<feature type="region of interest" description="Disordered" evidence="1">
    <location>
        <begin position="232"/>
        <end position="290"/>
    </location>
</feature>
<dbReference type="EMBL" id="JACEEZ010003766">
    <property type="protein sequence ID" value="KAG0727044.1"/>
    <property type="molecule type" value="Genomic_DNA"/>
</dbReference>
<feature type="compositionally biased region" description="Basic residues" evidence="1">
    <location>
        <begin position="278"/>
        <end position="290"/>
    </location>
</feature>
<reference evidence="2" key="1">
    <citation type="submission" date="2020-07" db="EMBL/GenBank/DDBJ databases">
        <title>The High-quality genome of the commercially important snow crab, Chionoecetes opilio.</title>
        <authorList>
            <person name="Jeong J.-H."/>
            <person name="Ryu S."/>
        </authorList>
    </citation>
    <scope>NUCLEOTIDE SEQUENCE</scope>
    <source>
        <strain evidence="2">MADBK_172401_WGS</strain>
        <tissue evidence="2">Digestive gland</tissue>
    </source>
</reference>
<protein>
    <submittedName>
        <fullName evidence="2">Uncharacterized protein</fullName>
    </submittedName>
</protein>
<accession>A0A8J4YN84</accession>